<dbReference type="Proteomes" id="UP000016424">
    <property type="component" value="Unassembled WGS sequence"/>
</dbReference>
<keyword evidence="1" id="KW-0489">Methyltransferase</keyword>
<reference evidence="2" key="1">
    <citation type="journal article" date="2013" name="Genome Announc.">
        <title>Draft Genome Sequence of Geobacillus kaustophilus GBlys, a Lysogenic Strain with Bacteriophage phiOH2.</title>
        <authorList>
            <person name="Doi K."/>
            <person name="Mori K."/>
            <person name="Martono H."/>
            <person name="Nagayoshi Y."/>
            <person name="Fujino Y."/>
            <person name="Tashiro K."/>
            <person name="Kuhara S."/>
            <person name="Ohshima T."/>
        </authorList>
    </citation>
    <scope>NUCLEOTIDE SEQUENCE [LARGE SCALE GENOMIC DNA]</scope>
    <source>
        <strain evidence="2">GBlys</strain>
    </source>
</reference>
<evidence type="ECO:0000313" key="2">
    <source>
        <dbReference type="Proteomes" id="UP000016424"/>
    </source>
</evidence>
<dbReference type="PANTHER" id="PTHR35276">
    <property type="entry name" value="S-ADENOSYL-L-METHIONINE-DEPENDENT METHYLTRANSFERASES SUPERFAMILY PROTEIN"/>
    <property type="match status" value="1"/>
</dbReference>
<evidence type="ECO:0000313" key="1">
    <source>
        <dbReference type="EMBL" id="GAD11835.1"/>
    </source>
</evidence>
<gene>
    <name evidence="1" type="ORF">GBL_0052</name>
</gene>
<accession>U2X0G5</accession>
<dbReference type="InterPro" id="IPR010719">
    <property type="entry name" value="MnmM_MeTrfase"/>
</dbReference>
<name>U2X0G5_GEOKU</name>
<dbReference type="Pfam" id="PF06962">
    <property type="entry name" value="rRNA_methylase"/>
    <property type="match status" value="1"/>
</dbReference>
<dbReference type="PANTHER" id="PTHR35276:SF1">
    <property type="entry name" value="TRNA (MNM(5)S(2)U34)-METHYLTRANSFERASE, CHLOROPLASTIC"/>
    <property type="match status" value="1"/>
</dbReference>
<keyword evidence="1" id="KW-0808">Transferase</keyword>
<sequence length="228" mass="25089">MESLGEKRWHPTLWRNATPANVNDETITRRGQPMALMNILPFARFLLDQAVNEGDIAVDATVGNGHDTVYLAERVGETGHVFGFDIQPEAITAASARLAEHGLCGRATLFERSHSELLEALPADVHGRIAGAVFNLGYLPGGNKQIVTQPESTIEAVRQLLSVMKPGGVIVLVVYHGHPEGKRERDALLDYVRSLDQRRVHALKYEFINRQNNPPFLLALENRADGGA</sequence>
<dbReference type="InterPro" id="IPR029063">
    <property type="entry name" value="SAM-dependent_MTases_sf"/>
</dbReference>
<dbReference type="GO" id="GO:0032259">
    <property type="term" value="P:methylation"/>
    <property type="evidence" value="ECO:0007669"/>
    <property type="project" value="UniProtKB-KW"/>
</dbReference>
<protein>
    <submittedName>
        <fullName evidence="1">rRNA methylase</fullName>
    </submittedName>
</protein>
<dbReference type="AlphaFoldDB" id="U2X0G5"/>
<organism evidence="1 2">
    <name type="scientific">Geobacillus kaustophilus GBlys</name>
    <dbReference type="NCBI Taxonomy" id="1337888"/>
    <lineage>
        <taxon>Bacteria</taxon>
        <taxon>Bacillati</taxon>
        <taxon>Bacillota</taxon>
        <taxon>Bacilli</taxon>
        <taxon>Bacillales</taxon>
        <taxon>Anoxybacillaceae</taxon>
        <taxon>Geobacillus</taxon>
        <taxon>Geobacillus thermoleovorans group</taxon>
    </lineage>
</organism>
<dbReference type="GO" id="GO:0008168">
    <property type="term" value="F:methyltransferase activity"/>
    <property type="evidence" value="ECO:0007669"/>
    <property type="project" value="UniProtKB-KW"/>
</dbReference>
<dbReference type="Gene3D" id="3.40.50.150">
    <property type="entry name" value="Vaccinia Virus protein VP39"/>
    <property type="match status" value="1"/>
</dbReference>
<comment type="caution">
    <text evidence="1">The sequence shown here is derived from an EMBL/GenBank/DDBJ whole genome shotgun (WGS) entry which is preliminary data.</text>
</comment>
<dbReference type="CDD" id="cd02440">
    <property type="entry name" value="AdoMet_MTases"/>
    <property type="match status" value="1"/>
</dbReference>
<proteinExistence type="predicted"/>
<dbReference type="EMBL" id="BASG01000001">
    <property type="protein sequence ID" value="GAD11835.1"/>
    <property type="molecule type" value="Genomic_DNA"/>
</dbReference>
<dbReference type="SUPFAM" id="SSF53335">
    <property type="entry name" value="S-adenosyl-L-methionine-dependent methyltransferases"/>
    <property type="match status" value="1"/>
</dbReference>